<evidence type="ECO:0000256" key="6">
    <source>
        <dbReference type="ARBA" id="ARBA00022660"/>
    </source>
</evidence>
<evidence type="ECO:0000256" key="1">
    <source>
        <dbReference type="ARBA" id="ARBA00004225"/>
    </source>
</evidence>
<keyword evidence="8" id="KW-1278">Translocase</keyword>
<evidence type="ECO:0000256" key="12">
    <source>
        <dbReference type="ARBA" id="ARBA00023128"/>
    </source>
</evidence>
<evidence type="ECO:0000256" key="11">
    <source>
        <dbReference type="ARBA" id="ARBA00023027"/>
    </source>
</evidence>
<keyword evidence="7 16" id="KW-0812">Transmembrane</keyword>
<evidence type="ECO:0000256" key="7">
    <source>
        <dbReference type="ARBA" id="ARBA00022692"/>
    </source>
</evidence>
<keyword evidence="11" id="KW-0520">NAD</keyword>
<evidence type="ECO:0000256" key="2">
    <source>
        <dbReference type="ARBA" id="ARBA00005698"/>
    </source>
</evidence>
<evidence type="ECO:0000256" key="16">
    <source>
        <dbReference type="SAM" id="Phobius"/>
    </source>
</evidence>
<dbReference type="EMBL" id="MK656322">
    <property type="protein sequence ID" value="QTK22278.1"/>
    <property type="molecule type" value="Genomic_DNA"/>
</dbReference>
<feature type="transmembrane region" description="Helical" evidence="16">
    <location>
        <begin position="49"/>
        <end position="70"/>
    </location>
</feature>
<keyword evidence="13 16" id="KW-0472">Membrane</keyword>
<evidence type="ECO:0000313" key="17">
    <source>
        <dbReference type="EMBL" id="QTK22278.1"/>
    </source>
</evidence>
<accession>A0A8A6W4G5</accession>
<comment type="catalytic activity">
    <reaction evidence="15">
        <text>a ubiquinone + NADH + 5 H(+)(in) = a ubiquinol + NAD(+) + 4 H(+)(out)</text>
        <dbReference type="Rhea" id="RHEA:29091"/>
        <dbReference type="Rhea" id="RHEA-COMP:9565"/>
        <dbReference type="Rhea" id="RHEA-COMP:9566"/>
        <dbReference type="ChEBI" id="CHEBI:15378"/>
        <dbReference type="ChEBI" id="CHEBI:16389"/>
        <dbReference type="ChEBI" id="CHEBI:17976"/>
        <dbReference type="ChEBI" id="CHEBI:57540"/>
        <dbReference type="ChEBI" id="CHEBI:57945"/>
        <dbReference type="EC" id="7.1.1.2"/>
    </reaction>
</comment>
<reference evidence="17" key="1">
    <citation type="journal article" date="2019" name="Mitochondrial DNA Part B Resour">
        <title>The complete mitochondrial genome of a field cricket Turanogryllus eous (Insecta: Orthoptera).</title>
        <authorList>
            <person name="Ma C."/>
            <person name="Zhang L."/>
            <person name="Li J."/>
        </authorList>
    </citation>
    <scope>NUCLEOTIDE SEQUENCE</scope>
</reference>
<evidence type="ECO:0000256" key="14">
    <source>
        <dbReference type="ARBA" id="ARBA00031019"/>
    </source>
</evidence>
<keyword evidence="10 16" id="KW-1133">Transmembrane helix</keyword>
<evidence type="ECO:0000256" key="9">
    <source>
        <dbReference type="ARBA" id="ARBA00022982"/>
    </source>
</evidence>
<evidence type="ECO:0000256" key="4">
    <source>
        <dbReference type="ARBA" id="ARBA00021095"/>
    </source>
</evidence>
<dbReference type="GO" id="GO:0031966">
    <property type="term" value="C:mitochondrial membrane"/>
    <property type="evidence" value="ECO:0007669"/>
    <property type="project" value="UniProtKB-SubCell"/>
</dbReference>
<dbReference type="EC" id="7.1.1.2" evidence="3"/>
<evidence type="ECO:0000256" key="15">
    <source>
        <dbReference type="ARBA" id="ARBA00049551"/>
    </source>
</evidence>
<keyword evidence="6" id="KW-0679">Respiratory chain</keyword>
<feature type="transmembrane region" description="Helical" evidence="16">
    <location>
        <begin position="82"/>
        <end position="101"/>
    </location>
</feature>
<dbReference type="PANTHER" id="PTHR11435:SF1">
    <property type="entry name" value="NADH-UBIQUINONE OXIDOREDUCTASE CHAIN 6"/>
    <property type="match status" value="1"/>
</dbReference>
<sequence>MFLTMTLMIMMLINMTFSMMIHPLMITLLIIVQTLMICTITGPNSHSFWFSYILFMIFLGGMLVLFIYITSLASNEVFQMPIKIIMMSSLMVFLLMLLSPMTSHMMNYHTNKFDYMENNNNLMSMELYNLNQLYNYPNATLTIMTILYLLITLIAIVKITQFHEGPLRHSN</sequence>
<dbReference type="PANTHER" id="PTHR11435">
    <property type="entry name" value="NADH UBIQUINONE OXIDOREDUCTASE SUBUNIT ND6"/>
    <property type="match status" value="1"/>
</dbReference>
<organism evidence="17">
    <name type="scientific">Turanogryllus eous</name>
    <dbReference type="NCBI Taxonomy" id="2823019"/>
    <lineage>
        <taxon>Eukaryota</taxon>
        <taxon>Metazoa</taxon>
        <taxon>Ecdysozoa</taxon>
        <taxon>Arthropoda</taxon>
        <taxon>Hexapoda</taxon>
        <taxon>Insecta</taxon>
        <taxon>Pterygota</taxon>
        <taxon>Neoptera</taxon>
        <taxon>Polyneoptera</taxon>
        <taxon>Orthoptera</taxon>
        <taxon>Ensifera</taxon>
        <taxon>Gryllidea</taxon>
        <taxon>Grylloidea</taxon>
        <taxon>Gryllidae</taxon>
        <taxon>Gryllinae</taxon>
        <taxon>Turanogryllus</taxon>
    </lineage>
</organism>
<keyword evidence="9" id="KW-0249">Electron transport</keyword>
<gene>
    <name evidence="17" type="primary">nad6</name>
</gene>
<protein>
    <recommendedName>
        <fullName evidence="4">NADH-ubiquinone oxidoreductase chain 6</fullName>
        <ecNumber evidence="3">7.1.1.2</ecNumber>
    </recommendedName>
    <alternativeName>
        <fullName evidence="14">NADH dehydrogenase subunit 6</fullName>
    </alternativeName>
</protein>
<comment type="subcellular location">
    <subcellularLocation>
        <location evidence="1">Mitochondrion membrane</location>
        <topology evidence="1">Multi-pass membrane protein</topology>
    </subcellularLocation>
</comment>
<name>A0A8A6W4G5_9ORTH</name>
<keyword evidence="5" id="KW-0813">Transport</keyword>
<evidence type="ECO:0000256" key="10">
    <source>
        <dbReference type="ARBA" id="ARBA00022989"/>
    </source>
</evidence>
<evidence type="ECO:0000256" key="13">
    <source>
        <dbReference type="ARBA" id="ARBA00023136"/>
    </source>
</evidence>
<evidence type="ECO:0000256" key="3">
    <source>
        <dbReference type="ARBA" id="ARBA00012944"/>
    </source>
</evidence>
<dbReference type="InterPro" id="IPR050269">
    <property type="entry name" value="ComplexI_Subunit6"/>
</dbReference>
<comment type="similarity">
    <text evidence="2">Belongs to the complex I subunit 6 family.</text>
</comment>
<evidence type="ECO:0000256" key="5">
    <source>
        <dbReference type="ARBA" id="ARBA00022448"/>
    </source>
</evidence>
<geneLocation type="mitochondrion" evidence="17"/>
<dbReference type="AlphaFoldDB" id="A0A8A6W4G5"/>
<feature type="transmembrane region" description="Helical" evidence="16">
    <location>
        <begin position="139"/>
        <end position="159"/>
    </location>
</feature>
<proteinExistence type="inferred from homology"/>
<keyword evidence="12 17" id="KW-0496">Mitochondrion</keyword>
<dbReference type="GO" id="GO:0008137">
    <property type="term" value="F:NADH dehydrogenase (ubiquinone) activity"/>
    <property type="evidence" value="ECO:0007669"/>
    <property type="project" value="UniProtKB-EC"/>
</dbReference>
<evidence type="ECO:0000256" key="8">
    <source>
        <dbReference type="ARBA" id="ARBA00022967"/>
    </source>
</evidence>